<accession>A0AAN5C9G5</accession>
<gene>
    <name evidence="2" type="ORF">PMAYCL1PPCAC_04009</name>
</gene>
<comment type="caution">
    <text evidence="2">The sequence shown here is derived from an EMBL/GenBank/DDBJ whole genome shotgun (WGS) entry which is preliminary data.</text>
</comment>
<name>A0AAN5C9G5_9BILA</name>
<dbReference type="Proteomes" id="UP001328107">
    <property type="component" value="Unassembled WGS sequence"/>
</dbReference>
<feature type="region of interest" description="Disordered" evidence="1">
    <location>
        <begin position="56"/>
        <end position="114"/>
    </location>
</feature>
<evidence type="ECO:0000313" key="2">
    <source>
        <dbReference type="EMBL" id="GMR33814.1"/>
    </source>
</evidence>
<sequence length="130" mass="14210">SLHLHSGPLLHSSSHHHIVSLHLFLLSIHPSSLIIVTSTHPLPHLHLISYPQLFSSPSSHPGPPYIQRTIVPEVTPEKDDEPDSSDSHKRQHDNDSRVDRKTAACRTTHTVPGNSAAIRVRGRVGGTGTC</sequence>
<keyword evidence="3" id="KW-1185">Reference proteome</keyword>
<feature type="compositionally biased region" description="Basic and acidic residues" evidence="1">
    <location>
        <begin position="85"/>
        <end position="102"/>
    </location>
</feature>
<dbReference type="EMBL" id="BTRK01000001">
    <property type="protein sequence ID" value="GMR33814.1"/>
    <property type="molecule type" value="Genomic_DNA"/>
</dbReference>
<proteinExistence type="predicted"/>
<evidence type="ECO:0000256" key="1">
    <source>
        <dbReference type="SAM" id="MobiDB-lite"/>
    </source>
</evidence>
<feature type="non-terminal residue" evidence="2">
    <location>
        <position position="130"/>
    </location>
</feature>
<organism evidence="2 3">
    <name type="scientific">Pristionchus mayeri</name>
    <dbReference type="NCBI Taxonomy" id="1317129"/>
    <lineage>
        <taxon>Eukaryota</taxon>
        <taxon>Metazoa</taxon>
        <taxon>Ecdysozoa</taxon>
        <taxon>Nematoda</taxon>
        <taxon>Chromadorea</taxon>
        <taxon>Rhabditida</taxon>
        <taxon>Rhabditina</taxon>
        <taxon>Diplogasteromorpha</taxon>
        <taxon>Diplogasteroidea</taxon>
        <taxon>Neodiplogasteridae</taxon>
        <taxon>Pristionchus</taxon>
    </lineage>
</organism>
<reference evidence="3" key="1">
    <citation type="submission" date="2022-10" db="EMBL/GenBank/DDBJ databases">
        <title>Genome assembly of Pristionchus species.</title>
        <authorList>
            <person name="Yoshida K."/>
            <person name="Sommer R.J."/>
        </authorList>
    </citation>
    <scope>NUCLEOTIDE SEQUENCE [LARGE SCALE GENOMIC DNA]</scope>
    <source>
        <strain evidence="3">RS5460</strain>
    </source>
</reference>
<dbReference type="AlphaFoldDB" id="A0AAN5C9G5"/>
<evidence type="ECO:0000313" key="3">
    <source>
        <dbReference type="Proteomes" id="UP001328107"/>
    </source>
</evidence>
<protein>
    <submittedName>
        <fullName evidence="2">Uncharacterized protein</fullName>
    </submittedName>
</protein>
<feature type="non-terminal residue" evidence="2">
    <location>
        <position position="1"/>
    </location>
</feature>